<name>A0AAU9L9D2_9STRA</name>
<organism evidence="1 2">
    <name type="scientific">Peronospora belbahrii</name>
    <dbReference type="NCBI Taxonomy" id="622444"/>
    <lineage>
        <taxon>Eukaryota</taxon>
        <taxon>Sar</taxon>
        <taxon>Stramenopiles</taxon>
        <taxon>Oomycota</taxon>
        <taxon>Peronosporomycetes</taxon>
        <taxon>Peronosporales</taxon>
        <taxon>Peronosporaceae</taxon>
        <taxon>Peronospora</taxon>
    </lineage>
</organism>
<comment type="caution">
    <text evidence="1">The sequence shown here is derived from an EMBL/GenBank/DDBJ whole genome shotgun (WGS) entry which is preliminary data.</text>
</comment>
<protein>
    <submittedName>
        <fullName evidence="1">Uncharacterized protein</fullName>
    </submittedName>
</protein>
<sequence length="238" mass="24956">MMSMYVNGVSSACGTIVNTTAASITARFNIFANRYEHVSCTACTCGDLIEWSRELTLAAHPGDVGLVGQVGPLMWVDPAILVRAAQREQMANQCTVGQLVNDVWGEHTAVEKMYSVHLVSASIVSIALGMGGNSAAMAPYGRAKPSISPASMLATAAISAALVEQQAVPGRYRILTRLGDRNLSDNSRPAAGLQLPTDCEAYLEVTEVASQAAYRSSFCVNLDKADPGSDAGASNTPA</sequence>
<accession>A0AAU9L9D2</accession>
<reference evidence="1" key="1">
    <citation type="submission" date="2021-11" db="EMBL/GenBank/DDBJ databases">
        <authorList>
            <person name="Islam A."/>
            <person name="Islam S."/>
            <person name="Flora M.S."/>
            <person name="Rahman M."/>
            <person name="Ziaur R.M."/>
            <person name="Epstein J.H."/>
            <person name="Hassan M."/>
            <person name="Klassen M."/>
            <person name="Woodard K."/>
            <person name="Webb A."/>
            <person name="Webby R.J."/>
            <person name="El Zowalaty M.E."/>
        </authorList>
    </citation>
    <scope>NUCLEOTIDE SEQUENCE</scope>
    <source>
        <strain evidence="1">Pbs3</strain>
    </source>
</reference>
<dbReference type="Proteomes" id="UP001160483">
    <property type="component" value="Unassembled WGS sequence"/>
</dbReference>
<proteinExistence type="predicted"/>
<evidence type="ECO:0000313" key="2">
    <source>
        <dbReference type="Proteomes" id="UP001160483"/>
    </source>
</evidence>
<dbReference type="AlphaFoldDB" id="A0AAU9L9D2"/>
<evidence type="ECO:0000313" key="1">
    <source>
        <dbReference type="EMBL" id="CAH0481364.1"/>
    </source>
</evidence>
<gene>
    <name evidence="1" type="ORF">PBS003_LOCUS7970</name>
</gene>
<dbReference type="EMBL" id="CAKKTJ010000328">
    <property type="protein sequence ID" value="CAH0481364.1"/>
    <property type="molecule type" value="Genomic_DNA"/>
</dbReference>